<proteinExistence type="predicted"/>
<organism evidence="2 3">
    <name type="scientific">Cupriavidus basilensis OR16</name>
    <dbReference type="NCBI Taxonomy" id="1127483"/>
    <lineage>
        <taxon>Bacteria</taxon>
        <taxon>Pseudomonadati</taxon>
        <taxon>Pseudomonadota</taxon>
        <taxon>Betaproteobacteria</taxon>
        <taxon>Burkholderiales</taxon>
        <taxon>Burkholderiaceae</taxon>
        <taxon>Cupriavidus</taxon>
    </lineage>
</organism>
<protein>
    <recommendedName>
        <fullName evidence="1">YhcG PDDEXK nuclease domain-containing protein</fullName>
    </recommendedName>
</protein>
<dbReference type="RefSeq" id="WP_006156638.1">
    <property type="nucleotide sequence ID" value="NZ_AHJE01000012.1"/>
</dbReference>
<gene>
    <name evidence="2" type="ORF">OR16_04162</name>
</gene>
<dbReference type="InterPro" id="IPR009362">
    <property type="entry name" value="YhcG_C"/>
</dbReference>
<dbReference type="PANTHER" id="PTHR30547:SF0">
    <property type="entry name" value="BLR8175 PROTEIN"/>
    <property type="match status" value="1"/>
</dbReference>
<dbReference type="AlphaFoldDB" id="H1RZS6"/>
<reference evidence="2 3" key="1">
    <citation type="journal article" date="2012" name="J. Bacteriol.">
        <title>De Novo Genome Project of Cupriavidus basilensis OR16.</title>
        <authorList>
            <person name="Cserhati M."/>
            <person name="Kriszt B."/>
            <person name="Szoboszlay S."/>
            <person name="Toth A."/>
            <person name="Szabo I."/>
            <person name="Tancsics A."/>
            <person name="Nagy I."/>
            <person name="Horvath B."/>
            <person name="Nagy I."/>
            <person name="Kukolya J."/>
        </authorList>
    </citation>
    <scope>NUCLEOTIDE SEQUENCE [LARGE SCALE GENOMIC DNA]</scope>
    <source>
        <strain evidence="2 3">OR16</strain>
    </source>
</reference>
<feature type="domain" description="YhcG PDDEXK nuclease" evidence="1">
    <location>
        <begin position="1"/>
        <end position="78"/>
    </location>
</feature>
<accession>H1RZS6</accession>
<evidence type="ECO:0000313" key="3">
    <source>
        <dbReference type="Proteomes" id="UP000005808"/>
    </source>
</evidence>
<comment type="caution">
    <text evidence="2">The sequence shown here is derived from an EMBL/GenBank/DDBJ whole genome shotgun (WGS) entry which is preliminary data.</text>
</comment>
<name>H1RZS6_9BURK</name>
<dbReference type="EMBL" id="AHJE01000012">
    <property type="protein sequence ID" value="EHP44142.1"/>
    <property type="molecule type" value="Genomic_DNA"/>
</dbReference>
<dbReference type="InterPro" id="IPR053148">
    <property type="entry name" value="PD-DEXK-like_domain"/>
</dbReference>
<dbReference type="Pfam" id="PF06250">
    <property type="entry name" value="YhcG_C"/>
    <property type="match status" value="1"/>
</dbReference>
<dbReference type="Proteomes" id="UP000005808">
    <property type="component" value="Unassembled WGS sequence"/>
</dbReference>
<dbReference type="PANTHER" id="PTHR30547">
    <property type="entry name" value="UNCHARACTERIZED PROTEIN YHCG-RELATED"/>
    <property type="match status" value="1"/>
</dbReference>
<evidence type="ECO:0000313" key="2">
    <source>
        <dbReference type="EMBL" id="EHP44142.1"/>
    </source>
</evidence>
<evidence type="ECO:0000259" key="1">
    <source>
        <dbReference type="Pfam" id="PF06250"/>
    </source>
</evidence>
<dbReference type="PATRIC" id="fig|1127483.3.peg.839"/>
<sequence length="97" mass="10405">MKTGAFKPEYAGQISFYWSAVDAGMKTAANNSTIGLLLCQDHSRLVVEYALCGMGNPIGVAQYQLVAELPAELQESLPSVEALTQELEPEARGNEGD</sequence>